<organism evidence="1 2">
    <name type="scientific">Pistacia integerrima</name>
    <dbReference type="NCBI Taxonomy" id="434235"/>
    <lineage>
        <taxon>Eukaryota</taxon>
        <taxon>Viridiplantae</taxon>
        <taxon>Streptophyta</taxon>
        <taxon>Embryophyta</taxon>
        <taxon>Tracheophyta</taxon>
        <taxon>Spermatophyta</taxon>
        <taxon>Magnoliopsida</taxon>
        <taxon>eudicotyledons</taxon>
        <taxon>Gunneridae</taxon>
        <taxon>Pentapetalae</taxon>
        <taxon>rosids</taxon>
        <taxon>malvids</taxon>
        <taxon>Sapindales</taxon>
        <taxon>Anacardiaceae</taxon>
        <taxon>Pistacia</taxon>
    </lineage>
</organism>
<evidence type="ECO:0000313" key="1">
    <source>
        <dbReference type="EMBL" id="KAJ0028788.1"/>
    </source>
</evidence>
<dbReference type="EMBL" id="CM047744">
    <property type="protein sequence ID" value="KAJ0028788.1"/>
    <property type="molecule type" value="Genomic_DNA"/>
</dbReference>
<dbReference type="Proteomes" id="UP001163603">
    <property type="component" value="Chromosome 9"/>
</dbReference>
<protein>
    <submittedName>
        <fullName evidence="1">Uncharacterized protein</fullName>
    </submittedName>
</protein>
<evidence type="ECO:0000313" key="2">
    <source>
        <dbReference type="Proteomes" id="UP001163603"/>
    </source>
</evidence>
<keyword evidence="2" id="KW-1185">Reference proteome</keyword>
<gene>
    <name evidence="1" type="ORF">Pint_36045</name>
</gene>
<reference evidence="2" key="1">
    <citation type="journal article" date="2023" name="G3 (Bethesda)">
        <title>Genome assembly and association tests identify interacting loci associated with vigor, precocity, and sex in interspecific pistachio rootstocks.</title>
        <authorList>
            <person name="Palmer W."/>
            <person name="Jacygrad E."/>
            <person name="Sagayaradj S."/>
            <person name="Cavanaugh K."/>
            <person name="Han R."/>
            <person name="Bertier L."/>
            <person name="Beede B."/>
            <person name="Kafkas S."/>
            <person name="Golino D."/>
            <person name="Preece J."/>
            <person name="Michelmore R."/>
        </authorList>
    </citation>
    <scope>NUCLEOTIDE SEQUENCE [LARGE SCALE GENOMIC DNA]</scope>
</reference>
<comment type="caution">
    <text evidence="1">The sequence shown here is derived from an EMBL/GenBank/DDBJ whole genome shotgun (WGS) entry which is preliminary data.</text>
</comment>
<accession>A0ACC0Y5K2</accession>
<name>A0ACC0Y5K2_9ROSI</name>
<proteinExistence type="predicted"/>
<sequence length="471" mass="52269">MSHSQIQDPNSQASEPTSRLVGGTEYSWCRAVPTGTGITVLALLLSKPPDISLLQNALHKLQNYHPILRSKLHFDSPSNTFSFITPPLPHLQISAFDLSSTSQIIHDHDRDDVTPFHLILEHELNQNAWQNDNTGDTDMFFVRTYALNDTRWVVVFRLHTSVCDRASAVSLLKEMLKLIGDEREGEGIEEEYERKSEVSLGIEDFIPSGKANKPFWARGVDMLGYSLNSFRLSNIDFVDASSLRGSKVARLQLDSAETQRILEGCKSRGIKLCGALAAAGLIAARSSKCLPEHQRERYAVVTLTDCRSILDPVLSSNHLGFYHSAVLNTHDTDGTETLWELATRTYTAFANAKNSNKHFTDMSDLNFLMCKAIENPGLTPSSSLRTAFISVFEDPVIDESNGLHQEIGVEDYIGCSSVHGVGPSIAIFDTLRNGQLDCACVYPSPLHSEEQMHQLIDEMKRILVDGCNSES</sequence>